<feature type="compositionally biased region" description="Low complexity" evidence="1">
    <location>
        <begin position="44"/>
        <end position="53"/>
    </location>
</feature>
<proteinExistence type="predicted"/>
<feature type="region of interest" description="Disordered" evidence="1">
    <location>
        <begin position="1"/>
        <end position="77"/>
    </location>
</feature>
<comment type="caution">
    <text evidence="2">The sequence shown here is derived from an EMBL/GenBank/DDBJ whole genome shotgun (WGS) entry which is preliminary data.</text>
</comment>
<dbReference type="Proteomes" id="UP001168363">
    <property type="component" value="Unassembled WGS sequence"/>
</dbReference>
<evidence type="ECO:0000313" key="3">
    <source>
        <dbReference type="Proteomes" id="UP001168363"/>
    </source>
</evidence>
<feature type="non-terminal residue" evidence="2">
    <location>
        <position position="1"/>
    </location>
</feature>
<evidence type="ECO:0000256" key="1">
    <source>
        <dbReference type="SAM" id="MobiDB-lite"/>
    </source>
</evidence>
<organism evidence="2 3">
    <name type="scientific">Nocardioides cremeus</name>
    <dbReference type="NCBI Taxonomy" id="3058044"/>
    <lineage>
        <taxon>Bacteria</taxon>
        <taxon>Bacillati</taxon>
        <taxon>Actinomycetota</taxon>
        <taxon>Actinomycetes</taxon>
        <taxon>Propionibacteriales</taxon>
        <taxon>Nocardioidaceae</taxon>
        <taxon>Nocardioides</taxon>
    </lineage>
</organism>
<sequence>VALRGPRVEAHPGNVERPRPELEGLRGGWSPWGARRRRRREPAARSPSAPAAPSRHRRTTAAPVTTSCRGGGRCMGG</sequence>
<feature type="non-terminal residue" evidence="2">
    <location>
        <position position="77"/>
    </location>
</feature>
<dbReference type="RefSeq" id="WP_302710537.1">
    <property type="nucleotide sequence ID" value="NZ_JAULSC010000399.1"/>
</dbReference>
<gene>
    <name evidence="2" type="ORF">QWJ41_21490</name>
</gene>
<keyword evidence="3" id="KW-1185">Reference proteome</keyword>
<feature type="compositionally biased region" description="Basic and acidic residues" evidence="1">
    <location>
        <begin position="1"/>
        <end position="24"/>
    </location>
</feature>
<accession>A0ABT8TZ79</accession>
<evidence type="ECO:0000313" key="2">
    <source>
        <dbReference type="EMBL" id="MDO3398298.1"/>
    </source>
</evidence>
<name>A0ABT8TZ79_9ACTN</name>
<protein>
    <submittedName>
        <fullName evidence="2">Uncharacterized protein</fullName>
    </submittedName>
</protein>
<reference evidence="2" key="1">
    <citation type="submission" date="2023-06" db="EMBL/GenBank/DDBJ databases">
        <title>Genome sequence of Nocardioides sp. SOB44.</title>
        <authorList>
            <person name="Zhang G."/>
        </authorList>
    </citation>
    <scope>NUCLEOTIDE SEQUENCE</scope>
    <source>
        <strain evidence="2">SOB44</strain>
    </source>
</reference>
<dbReference type="EMBL" id="JAULSC010000399">
    <property type="protein sequence ID" value="MDO3398298.1"/>
    <property type="molecule type" value="Genomic_DNA"/>
</dbReference>